<proteinExistence type="predicted"/>
<sequence length="153" mass="17340">MLPSVLAMVASTVHKFMSLLWERATEEASLEDMMEMVTMNMGQGFVLNSEVHNTLKGFISKLDQAEEKSKKLSNDLQAILKIKIDVAAVDVRQGDRRDKQLAEALDELERVKEELAIVKASMVEAKVKAVRLYIKNFPSTLEYTHLATRFIKL</sequence>
<dbReference type="AlphaFoldDB" id="A0ABD1RTE7"/>
<name>A0ABD1RTE7_9LAMI</name>
<protein>
    <submittedName>
        <fullName evidence="2">Uncharacterized protein</fullName>
    </submittedName>
</protein>
<dbReference type="Proteomes" id="UP001604336">
    <property type="component" value="Unassembled WGS sequence"/>
</dbReference>
<dbReference type="EMBL" id="JBFOLK010000008">
    <property type="protein sequence ID" value="KAL2491675.1"/>
    <property type="molecule type" value="Genomic_DNA"/>
</dbReference>
<gene>
    <name evidence="2" type="ORF">Adt_27303</name>
</gene>
<comment type="caution">
    <text evidence="2">The sequence shown here is derived from an EMBL/GenBank/DDBJ whole genome shotgun (WGS) entry which is preliminary data.</text>
</comment>
<keyword evidence="1" id="KW-0175">Coiled coil</keyword>
<organism evidence="2 3">
    <name type="scientific">Abeliophyllum distichum</name>
    <dbReference type="NCBI Taxonomy" id="126358"/>
    <lineage>
        <taxon>Eukaryota</taxon>
        <taxon>Viridiplantae</taxon>
        <taxon>Streptophyta</taxon>
        <taxon>Embryophyta</taxon>
        <taxon>Tracheophyta</taxon>
        <taxon>Spermatophyta</taxon>
        <taxon>Magnoliopsida</taxon>
        <taxon>eudicotyledons</taxon>
        <taxon>Gunneridae</taxon>
        <taxon>Pentapetalae</taxon>
        <taxon>asterids</taxon>
        <taxon>lamiids</taxon>
        <taxon>Lamiales</taxon>
        <taxon>Oleaceae</taxon>
        <taxon>Forsythieae</taxon>
        <taxon>Abeliophyllum</taxon>
    </lineage>
</organism>
<keyword evidence="3" id="KW-1185">Reference proteome</keyword>
<feature type="coiled-coil region" evidence="1">
    <location>
        <begin position="55"/>
        <end position="128"/>
    </location>
</feature>
<evidence type="ECO:0000313" key="3">
    <source>
        <dbReference type="Proteomes" id="UP001604336"/>
    </source>
</evidence>
<reference evidence="3" key="1">
    <citation type="submission" date="2024-07" db="EMBL/GenBank/DDBJ databases">
        <title>Two chromosome-level genome assemblies of Korean endemic species Abeliophyllum distichum and Forsythia ovata (Oleaceae).</title>
        <authorList>
            <person name="Jang H."/>
        </authorList>
    </citation>
    <scope>NUCLEOTIDE SEQUENCE [LARGE SCALE GENOMIC DNA]</scope>
</reference>
<accession>A0ABD1RTE7</accession>
<evidence type="ECO:0000313" key="2">
    <source>
        <dbReference type="EMBL" id="KAL2491675.1"/>
    </source>
</evidence>
<evidence type="ECO:0000256" key="1">
    <source>
        <dbReference type="SAM" id="Coils"/>
    </source>
</evidence>